<comment type="caution">
    <text evidence="2">The sequence shown here is derived from an EMBL/GenBank/DDBJ whole genome shotgun (WGS) entry which is preliminary data.</text>
</comment>
<evidence type="ECO:0000256" key="1">
    <source>
        <dbReference type="SAM" id="MobiDB-lite"/>
    </source>
</evidence>
<feature type="non-terminal residue" evidence="2">
    <location>
        <position position="160"/>
    </location>
</feature>
<sequence length="160" mass="18464">MPDKEIELAKRLVELDDDNLCPLCIIERGSEKHRPACPFAMAYAILDALGDESKGRDTIETNKMSLRWVEVYNLDDTEHATAIRSTWNDIANFKLQTLVDGKWHDVKIEHNPEDWAVEGTYNTPTEAERHAHLSAEQRERKEKVEQMTDEERSSRATVIE</sequence>
<feature type="region of interest" description="Disordered" evidence="1">
    <location>
        <begin position="130"/>
        <end position="160"/>
    </location>
</feature>
<dbReference type="EMBL" id="LAZR01053997">
    <property type="protein sequence ID" value="KKK79500.1"/>
    <property type="molecule type" value="Genomic_DNA"/>
</dbReference>
<organism evidence="2">
    <name type="scientific">marine sediment metagenome</name>
    <dbReference type="NCBI Taxonomy" id="412755"/>
    <lineage>
        <taxon>unclassified sequences</taxon>
        <taxon>metagenomes</taxon>
        <taxon>ecological metagenomes</taxon>
    </lineage>
</organism>
<gene>
    <name evidence="2" type="ORF">LCGC14_2832880</name>
</gene>
<reference evidence="2" key="1">
    <citation type="journal article" date="2015" name="Nature">
        <title>Complex archaea that bridge the gap between prokaryotes and eukaryotes.</title>
        <authorList>
            <person name="Spang A."/>
            <person name="Saw J.H."/>
            <person name="Jorgensen S.L."/>
            <person name="Zaremba-Niedzwiedzka K."/>
            <person name="Martijn J."/>
            <person name="Lind A.E."/>
            <person name="van Eijk R."/>
            <person name="Schleper C."/>
            <person name="Guy L."/>
            <person name="Ettema T.J."/>
        </authorList>
    </citation>
    <scope>NUCLEOTIDE SEQUENCE</scope>
</reference>
<evidence type="ECO:0000313" key="2">
    <source>
        <dbReference type="EMBL" id="KKK79500.1"/>
    </source>
</evidence>
<accession>A0A0F8Z0B6</accession>
<name>A0A0F8Z0B6_9ZZZZ</name>
<feature type="compositionally biased region" description="Basic and acidic residues" evidence="1">
    <location>
        <begin position="130"/>
        <end position="154"/>
    </location>
</feature>
<dbReference type="AlphaFoldDB" id="A0A0F8Z0B6"/>
<protein>
    <submittedName>
        <fullName evidence="2">Uncharacterized protein</fullName>
    </submittedName>
</protein>
<proteinExistence type="predicted"/>